<comment type="caution">
    <text evidence="1">The sequence shown here is derived from an EMBL/GenBank/DDBJ whole genome shotgun (WGS) entry which is preliminary data.</text>
</comment>
<name>A0ABV7GB52_9GAMM</name>
<dbReference type="PANTHER" id="PTHR43431">
    <property type="entry name" value="OXIDOREDUCTASE, SHORT CHAIN DEHYDROGENASE/REDUCTASE FAMILY (AFU_ORTHOLOGUE AFUA_5G14000)"/>
    <property type="match status" value="1"/>
</dbReference>
<proteinExistence type="predicted"/>
<dbReference type="EMBL" id="JBHRTD010000012">
    <property type="protein sequence ID" value="MFC3138764.1"/>
    <property type="molecule type" value="Genomic_DNA"/>
</dbReference>
<gene>
    <name evidence="1" type="ORF">ACFOE0_11255</name>
</gene>
<dbReference type="PANTHER" id="PTHR43431:SF7">
    <property type="entry name" value="OXIDOREDUCTASE, SHORT CHAIN DEHYDROGENASE_REDUCTASE FAMILY (AFU_ORTHOLOGUE AFUA_5G14000)"/>
    <property type="match status" value="1"/>
</dbReference>
<dbReference type="Gene3D" id="3.40.50.720">
    <property type="entry name" value="NAD(P)-binding Rossmann-like Domain"/>
    <property type="match status" value="1"/>
</dbReference>
<keyword evidence="2" id="KW-1185">Reference proteome</keyword>
<evidence type="ECO:0000313" key="2">
    <source>
        <dbReference type="Proteomes" id="UP001595621"/>
    </source>
</evidence>
<dbReference type="SUPFAM" id="SSF51735">
    <property type="entry name" value="NAD(P)-binding Rossmann-fold domains"/>
    <property type="match status" value="1"/>
</dbReference>
<dbReference type="InterPro" id="IPR002347">
    <property type="entry name" value="SDR_fam"/>
</dbReference>
<protein>
    <submittedName>
        <fullName evidence="1">SDR family NAD(P)-dependent oxidoreductase</fullName>
    </submittedName>
</protein>
<dbReference type="Pfam" id="PF00106">
    <property type="entry name" value="adh_short"/>
    <property type="match status" value="1"/>
</dbReference>
<reference evidence="2" key="1">
    <citation type="journal article" date="2019" name="Int. J. Syst. Evol. Microbiol.">
        <title>The Global Catalogue of Microorganisms (GCM) 10K type strain sequencing project: providing services to taxonomists for standard genome sequencing and annotation.</title>
        <authorList>
            <consortium name="The Broad Institute Genomics Platform"/>
            <consortium name="The Broad Institute Genome Sequencing Center for Infectious Disease"/>
            <person name="Wu L."/>
            <person name="Ma J."/>
        </authorList>
    </citation>
    <scope>NUCLEOTIDE SEQUENCE [LARGE SCALE GENOMIC DNA]</scope>
    <source>
        <strain evidence="2">KCTC 52277</strain>
    </source>
</reference>
<dbReference type="RefSeq" id="WP_248935956.1">
    <property type="nucleotide sequence ID" value="NZ_JAKILF010000003.1"/>
</dbReference>
<accession>A0ABV7GB52</accession>
<evidence type="ECO:0000313" key="1">
    <source>
        <dbReference type="EMBL" id="MFC3138764.1"/>
    </source>
</evidence>
<sequence length="227" mass="24904">MNWQKAKHNSPLMLIAGYGEGLGVALRQKFEQAGYRVIGLARKGGDIQVDLTDGNAVTDVLHTLIQEHGVPDVVITNTARFHYGPLGNVSEQEFEQVWRTGVMSSFHLARQLLPMMAERGHGCFIATGATASVKGGGAFSAFASAKFALRGLVQSLAREFGPKGVHVAHLIVDGMLWSDASRRRFPALTQDKAISVGDAAEVYLQLTRQPRTAWTQELDIRPFNERY</sequence>
<dbReference type="PRINTS" id="PR00081">
    <property type="entry name" value="GDHRDH"/>
</dbReference>
<dbReference type="InterPro" id="IPR036291">
    <property type="entry name" value="NAD(P)-bd_dom_sf"/>
</dbReference>
<organism evidence="1 2">
    <name type="scientific">Shewanella submarina</name>
    <dbReference type="NCBI Taxonomy" id="2016376"/>
    <lineage>
        <taxon>Bacteria</taxon>
        <taxon>Pseudomonadati</taxon>
        <taxon>Pseudomonadota</taxon>
        <taxon>Gammaproteobacteria</taxon>
        <taxon>Alteromonadales</taxon>
        <taxon>Shewanellaceae</taxon>
        <taxon>Shewanella</taxon>
    </lineage>
</organism>
<dbReference type="Proteomes" id="UP001595621">
    <property type="component" value="Unassembled WGS sequence"/>
</dbReference>